<proteinExistence type="predicted"/>
<name>A0ABR2JFI9_9EUKA</name>
<protein>
    <recommendedName>
        <fullName evidence="3">Tubby C-terminal domain-containing protein</fullName>
    </recommendedName>
</protein>
<evidence type="ECO:0000313" key="2">
    <source>
        <dbReference type="Proteomes" id="UP001470230"/>
    </source>
</evidence>
<sequence length="356" mass="41282">MQNQTIPVVYLNERYNVDYSSLHNSSIKFRQMMQPFINSGTDIQKLQLRILYNKFNARSVSNFLKICQNQDNDVMDNDVKEICELAKMFQAEQIYNTGLDFVHKSIDPYFYIPNSFIESNEERYLVIESGNDTLIHHVNLNELEFEDDCVLPQSRLDPKSKSSSVPNIHYFPPESASKDESHSFIYQIQIDNPLMKCRRFYCLRKGRVLYMAKQKNNNIFIGEGSDFHIHEKKFDNSAKISQNSEGYNIVNTDDQEFKIVYVPFGCKKQYSLKTSFVNRGKRVAWIPSFSNNFNGESNHVPIQSKKNILLKNKAGHPTFIVRRMSKICFEVECHSSLNPLIVFSLGISQIVGPTSF</sequence>
<organism evidence="1 2">
    <name type="scientific">Tritrichomonas musculus</name>
    <dbReference type="NCBI Taxonomy" id="1915356"/>
    <lineage>
        <taxon>Eukaryota</taxon>
        <taxon>Metamonada</taxon>
        <taxon>Parabasalia</taxon>
        <taxon>Tritrichomonadida</taxon>
        <taxon>Tritrichomonadidae</taxon>
        <taxon>Tritrichomonas</taxon>
    </lineage>
</organism>
<dbReference type="Proteomes" id="UP001470230">
    <property type="component" value="Unassembled WGS sequence"/>
</dbReference>
<accession>A0ABR2JFI9</accession>
<comment type="caution">
    <text evidence="1">The sequence shown here is derived from an EMBL/GenBank/DDBJ whole genome shotgun (WGS) entry which is preliminary data.</text>
</comment>
<evidence type="ECO:0008006" key="3">
    <source>
        <dbReference type="Google" id="ProtNLM"/>
    </source>
</evidence>
<dbReference type="EMBL" id="JAPFFF010000012">
    <property type="protein sequence ID" value="KAK8876540.1"/>
    <property type="molecule type" value="Genomic_DNA"/>
</dbReference>
<gene>
    <name evidence="1" type="ORF">M9Y10_006757</name>
</gene>
<keyword evidence="2" id="KW-1185">Reference proteome</keyword>
<reference evidence="1 2" key="1">
    <citation type="submission" date="2024-04" db="EMBL/GenBank/DDBJ databases">
        <title>Tritrichomonas musculus Genome.</title>
        <authorList>
            <person name="Alves-Ferreira E."/>
            <person name="Grigg M."/>
            <person name="Lorenzi H."/>
            <person name="Galac M."/>
        </authorList>
    </citation>
    <scope>NUCLEOTIDE SEQUENCE [LARGE SCALE GENOMIC DNA]</scope>
    <source>
        <strain evidence="1 2">EAF2021</strain>
    </source>
</reference>
<evidence type="ECO:0000313" key="1">
    <source>
        <dbReference type="EMBL" id="KAK8876540.1"/>
    </source>
</evidence>